<dbReference type="PANTHER" id="PTHR46986:SF1">
    <property type="entry name" value="ENDORIBONUCLEASE YBEY, CHLOROPLASTIC"/>
    <property type="match status" value="1"/>
</dbReference>
<evidence type="ECO:0000256" key="2">
    <source>
        <dbReference type="ARBA" id="ARBA00022722"/>
    </source>
</evidence>
<dbReference type="GO" id="GO:0005737">
    <property type="term" value="C:cytoplasm"/>
    <property type="evidence" value="ECO:0007669"/>
    <property type="project" value="UniProtKB-SubCell"/>
</dbReference>
<protein>
    <recommendedName>
        <fullName evidence="7">Endoribonuclease YbeY</fullName>
        <ecNumber evidence="7">3.1.-.-</ecNumber>
    </recommendedName>
</protein>
<feature type="binding site" evidence="7">
    <location>
        <position position="119"/>
    </location>
    <ligand>
        <name>Zn(2+)</name>
        <dbReference type="ChEBI" id="CHEBI:29105"/>
        <note>catalytic</note>
    </ligand>
</feature>
<reference evidence="8 9" key="1">
    <citation type="submission" date="2018-11" db="EMBL/GenBank/DDBJ databases">
        <title>Draft genome sequence of Ferruginibacter sp. BO-59.</title>
        <authorList>
            <person name="Im W.T."/>
        </authorList>
    </citation>
    <scope>NUCLEOTIDE SEQUENCE [LARGE SCALE GENOMIC DNA]</scope>
    <source>
        <strain evidence="8 9">BO-59</strain>
    </source>
</reference>
<dbReference type="InterPro" id="IPR023091">
    <property type="entry name" value="MetalPrtase_cat_dom_sf_prd"/>
</dbReference>
<dbReference type="InterPro" id="IPR002036">
    <property type="entry name" value="YbeY"/>
</dbReference>
<dbReference type="GO" id="GO:0004222">
    <property type="term" value="F:metalloendopeptidase activity"/>
    <property type="evidence" value="ECO:0007669"/>
    <property type="project" value="InterPro"/>
</dbReference>
<dbReference type="EC" id="3.1.-.-" evidence="7"/>
<comment type="cofactor">
    <cofactor evidence="7">
        <name>Zn(2+)</name>
        <dbReference type="ChEBI" id="CHEBI:29105"/>
    </cofactor>
    <text evidence="7">Binds 1 zinc ion.</text>
</comment>
<dbReference type="HAMAP" id="MF_00009">
    <property type="entry name" value="Endoribonucl_YbeY"/>
    <property type="match status" value="1"/>
</dbReference>
<evidence type="ECO:0000256" key="5">
    <source>
        <dbReference type="ARBA" id="ARBA00022801"/>
    </source>
</evidence>
<keyword evidence="6 7" id="KW-0862">Zinc</keyword>
<proteinExistence type="inferred from homology"/>
<keyword evidence="7" id="KW-0963">Cytoplasm</keyword>
<comment type="subcellular location">
    <subcellularLocation>
        <location evidence="7">Cytoplasm</location>
    </subcellularLocation>
</comment>
<dbReference type="GO" id="GO:0004521">
    <property type="term" value="F:RNA endonuclease activity"/>
    <property type="evidence" value="ECO:0007669"/>
    <property type="project" value="UniProtKB-UniRule"/>
</dbReference>
<keyword evidence="9" id="KW-1185">Reference proteome</keyword>
<evidence type="ECO:0000256" key="1">
    <source>
        <dbReference type="ARBA" id="ARBA00010875"/>
    </source>
</evidence>
<keyword evidence="7" id="KW-0690">Ribosome biogenesis</keyword>
<keyword evidence="3 7" id="KW-0479">Metal-binding</keyword>
<evidence type="ECO:0000313" key="9">
    <source>
        <dbReference type="Proteomes" id="UP000267223"/>
    </source>
</evidence>
<evidence type="ECO:0000256" key="7">
    <source>
        <dbReference type="HAMAP-Rule" id="MF_00009"/>
    </source>
</evidence>
<organism evidence="8 9">
    <name type="scientific">Hanamia caeni</name>
    <dbReference type="NCBI Taxonomy" id="2294116"/>
    <lineage>
        <taxon>Bacteria</taxon>
        <taxon>Pseudomonadati</taxon>
        <taxon>Bacteroidota</taxon>
        <taxon>Chitinophagia</taxon>
        <taxon>Chitinophagales</taxon>
        <taxon>Chitinophagaceae</taxon>
        <taxon>Hanamia</taxon>
    </lineage>
</organism>
<comment type="caution">
    <text evidence="8">The sequence shown here is derived from an EMBL/GenBank/DDBJ whole genome shotgun (WGS) entry which is preliminary data.</text>
</comment>
<dbReference type="RefSeq" id="WP_123120856.1">
    <property type="nucleotide sequence ID" value="NZ_RJJR01000008.1"/>
</dbReference>
<dbReference type="Gene3D" id="3.40.390.30">
    <property type="entry name" value="Metalloproteases ('zincins'), catalytic domain"/>
    <property type="match status" value="1"/>
</dbReference>
<dbReference type="AlphaFoldDB" id="A0A3M9NGH3"/>
<accession>A0A3M9NGH3</accession>
<comment type="similarity">
    <text evidence="1 7">Belongs to the endoribonuclease YbeY family.</text>
</comment>
<evidence type="ECO:0000256" key="6">
    <source>
        <dbReference type="ARBA" id="ARBA00022833"/>
    </source>
</evidence>
<gene>
    <name evidence="7 8" type="primary">ybeY</name>
    <name evidence="8" type="ORF">EFY79_11535</name>
</gene>
<keyword evidence="2 7" id="KW-0540">Nuclease</keyword>
<keyword evidence="5 7" id="KW-0378">Hydrolase</keyword>
<dbReference type="GO" id="GO:0006364">
    <property type="term" value="P:rRNA processing"/>
    <property type="evidence" value="ECO:0007669"/>
    <property type="project" value="UniProtKB-UniRule"/>
</dbReference>
<evidence type="ECO:0000256" key="4">
    <source>
        <dbReference type="ARBA" id="ARBA00022759"/>
    </source>
</evidence>
<dbReference type="OrthoDB" id="9811984at2"/>
<dbReference type="Pfam" id="PF02130">
    <property type="entry name" value="YbeY"/>
    <property type="match status" value="1"/>
</dbReference>
<dbReference type="Proteomes" id="UP000267223">
    <property type="component" value="Unassembled WGS sequence"/>
</dbReference>
<keyword evidence="7" id="KW-0698">rRNA processing</keyword>
<feature type="binding site" evidence="7">
    <location>
        <position position="113"/>
    </location>
    <ligand>
        <name>Zn(2+)</name>
        <dbReference type="ChEBI" id="CHEBI:29105"/>
        <note>catalytic</note>
    </ligand>
</feature>
<name>A0A3M9NGH3_9BACT</name>
<dbReference type="GO" id="GO:0008270">
    <property type="term" value="F:zinc ion binding"/>
    <property type="evidence" value="ECO:0007669"/>
    <property type="project" value="UniProtKB-UniRule"/>
</dbReference>
<dbReference type="EMBL" id="RJJR01000008">
    <property type="protein sequence ID" value="RNI36303.1"/>
    <property type="molecule type" value="Genomic_DNA"/>
</dbReference>
<dbReference type="NCBIfam" id="TIGR00043">
    <property type="entry name" value="rRNA maturation RNase YbeY"/>
    <property type="match status" value="1"/>
</dbReference>
<evidence type="ECO:0000256" key="3">
    <source>
        <dbReference type="ARBA" id="ARBA00022723"/>
    </source>
</evidence>
<feature type="binding site" evidence="7">
    <location>
        <position position="109"/>
    </location>
    <ligand>
        <name>Zn(2+)</name>
        <dbReference type="ChEBI" id="CHEBI:29105"/>
        <note>catalytic</note>
    </ligand>
</feature>
<keyword evidence="4 7" id="KW-0255">Endonuclease</keyword>
<dbReference type="PANTHER" id="PTHR46986">
    <property type="entry name" value="ENDORIBONUCLEASE YBEY, CHLOROPLASTIC"/>
    <property type="match status" value="1"/>
</dbReference>
<sequence>MGSIVFNYHNTTPLLQNKLLVKSAIARIFAEEKVAFRSLSLIFCTDEFLLKLNQEYLNHDTLTDILTFNLEASSLPIVGEIYISVERVEENSVNLGVPLIQELYRVMIHGVLHLCGYKDHTPAQKALMRKKEDYYLTFV</sequence>
<evidence type="ECO:0000313" key="8">
    <source>
        <dbReference type="EMBL" id="RNI36303.1"/>
    </source>
</evidence>
<comment type="function">
    <text evidence="7">Single strand-specific metallo-endoribonuclease involved in late-stage 70S ribosome quality control and in maturation of the 3' terminus of the 16S rRNA.</text>
</comment>
<dbReference type="SUPFAM" id="SSF55486">
    <property type="entry name" value="Metalloproteases ('zincins'), catalytic domain"/>
    <property type="match status" value="1"/>
</dbReference>